<dbReference type="EMBL" id="CP001229">
    <property type="protein sequence ID" value="ACN98855.1"/>
    <property type="molecule type" value="Genomic_DNA"/>
</dbReference>
<sequence length="308" mass="36107">MKDLEREKIINYFNYNIALEHSAIIQYLFHAYTIGEAETENEIEEIAREEMRHLRMFAHKVVELGGEPAISERAAVFLHAPTLEDLMQLDIDAELMAIQEYSKQLKDISDESAKRILSRVISDEDAHSKIFTKMKENLKQMIKDSSSSKEQERLEIAQLLNEILQKQYKKILEELYQSFITRFKNPHLSDELEQKAIDKMKHFGWIAEELTEKGYQIDVSLPKIDKIKDANDIVDYNIKEEVESKNQFLSLSQQTQGPDLQWILQRIANREIHYTDLKRFLESNQLSEKDYSKILSAFTVGSLFKKKD</sequence>
<dbReference type="eggNOG" id="COG1633">
    <property type="taxonomic scope" value="Bacteria"/>
</dbReference>
<dbReference type="GO" id="GO:0004322">
    <property type="term" value="F:ferroxidase activity"/>
    <property type="evidence" value="ECO:0007669"/>
    <property type="project" value="TreeGrafter"/>
</dbReference>
<dbReference type="PANTHER" id="PTHR30295:SF0">
    <property type="entry name" value="BACTERIOFERRITIN"/>
    <property type="match status" value="1"/>
</dbReference>
<name>C1DWW6_SULAA</name>
<feature type="coiled-coil region" evidence="3">
    <location>
        <begin position="142"/>
        <end position="174"/>
    </location>
</feature>
<dbReference type="Gene3D" id="1.20.1260.10">
    <property type="match status" value="2"/>
</dbReference>
<dbReference type="InterPro" id="IPR012347">
    <property type="entry name" value="Ferritin-like"/>
</dbReference>
<organism evidence="5 6">
    <name type="scientific">Sulfurihydrogenibium azorense (strain DSM 15241 / OCM 825 / Az-Fu1)</name>
    <dbReference type="NCBI Taxonomy" id="204536"/>
    <lineage>
        <taxon>Bacteria</taxon>
        <taxon>Pseudomonadati</taxon>
        <taxon>Aquificota</taxon>
        <taxon>Aquificia</taxon>
        <taxon>Aquificales</taxon>
        <taxon>Hydrogenothermaceae</taxon>
        <taxon>Sulfurihydrogenibium</taxon>
    </lineage>
</organism>
<keyword evidence="2" id="KW-0408">Iron</keyword>
<evidence type="ECO:0000313" key="5">
    <source>
        <dbReference type="EMBL" id="ACN98855.1"/>
    </source>
</evidence>
<dbReference type="Pfam" id="PF12902">
    <property type="entry name" value="Ferritin-like"/>
    <property type="match status" value="1"/>
</dbReference>
<evidence type="ECO:0000256" key="3">
    <source>
        <dbReference type="SAM" id="Coils"/>
    </source>
</evidence>
<dbReference type="GO" id="GO:0006879">
    <property type="term" value="P:intracellular iron ion homeostasis"/>
    <property type="evidence" value="ECO:0007669"/>
    <property type="project" value="UniProtKB-KW"/>
</dbReference>
<dbReference type="RefSeq" id="WP_012674175.1">
    <property type="nucleotide sequence ID" value="NC_012438.1"/>
</dbReference>
<keyword evidence="6" id="KW-1185">Reference proteome</keyword>
<dbReference type="HOGENOM" id="CLU_926775_0_0_0"/>
<feature type="domain" description="Iminophenyl-pyruvate dimer synthase" evidence="4">
    <location>
        <begin position="17"/>
        <end position="183"/>
    </location>
</feature>
<dbReference type="CDD" id="cd00657">
    <property type="entry name" value="Ferritin_like"/>
    <property type="match status" value="1"/>
</dbReference>
<evidence type="ECO:0000256" key="2">
    <source>
        <dbReference type="ARBA" id="ARBA00023004"/>
    </source>
</evidence>
<reference evidence="5 6" key="1">
    <citation type="journal article" date="2009" name="J. Bacteriol.">
        <title>Complete and draft genome sequences of six members of the Aquificales.</title>
        <authorList>
            <person name="Reysenbach A.L."/>
            <person name="Hamamura N."/>
            <person name="Podar M."/>
            <person name="Griffiths E."/>
            <person name="Ferreira S."/>
            <person name="Hochstein R."/>
            <person name="Heidelberg J."/>
            <person name="Johnson J."/>
            <person name="Mead D."/>
            <person name="Pohorille A."/>
            <person name="Sarmiento M."/>
            <person name="Schweighofer K."/>
            <person name="Seshadri R."/>
            <person name="Voytek M.A."/>
        </authorList>
    </citation>
    <scope>NUCLEOTIDE SEQUENCE [LARGE SCALE GENOMIC DNA]</scope>
    <source>
        <strain evidence="6">Az-Fu1 / DSM 15241 / OCM 825</strain>
    </source>
</reference>
<dbReference type="InterPro" id="IPR026820">
    <property type="entry name" value="VioB/RebD_dom"/>
</dbReference>
<accession>C1DWW6</accession>
<dbReference type="InterPro" id="IPR009078">
    <property type="entry name" value="Ferritin-like_SF"/>
</dbReference>
<evidence type="ECO:0000259" key="4">
    <source>
        <dbReference type="Pfam" id="PF12902"/>
    </source>
</evidence>
<gene>
    <name evidence="5" type="ordered locus">SULAZ_1644</name>
</gene>
<dbReference type="GO" id="GO:0005506">
    <property type="term" value="F:iron ion binding"/>
    <property type="evidence" value="ECO:0007669"/>
    <property type="project" value="TreeGrafter"/>
</dbReference>
<dbReference type="KEGG" id="saf:SULAZ_1644"/>
<dbReference type="AlphaFoldDB" id="C1DWW6"/>
<dbReference type="PANTHER" id="PTHR30295">
    <property type="entry name" value="BACTERIOFERRITIN"/>
    <property type="match status" value="1"/>
</dbReference>
<keyword evidence="3" id="KW-0175">Coiled coil</keyword>
<evidence type="ECO:0000256" key="1">
    <source>
        <dbReference type="ARBA" id="ARBA00022434"/>
    </source>
</evidence>
<proteinExistence type="predicted"/>
<dbReference type="GO" id="GO:0005829">
    <property type="term" value="C:cytosol"/>
    <property type="evidence" value="ECO:0007669"/>
    <property type="project" value="TreeGrafter"/>
</dbReference>
<protein>
    <submittedName>
        <fullName evidence="5">Putative rubrerythrin subfamily</fullName>
    </submittedName>
</protein>
<dbReference type="Proteomes" id="UP000001369">
    <property type="component" value="Chromosome"/>
</dbReference>
<keyword evidence="1" id="KW-0409">Iron storage</keyword>
<dbReference type="SUPFAM" id="SSF47240">
    <property type="entry name" value="Ferritin-like"/>
    <property type="match status" value="2"/>
</dbReference>
<dbReference type="GO" id="GO:0020037">
    <property type="term" value="F:heme binding"/>
    <property type="evidence" value="ECO:0007669"/>
    <property type="project" value="TreeGrafter"/>
</dbReference>
<dbReference type="OrthoDB" id="9791649at2"/>
<evidence type="ECO:0000313" key="6">
    <source>
        <dbReference type="Proteomes" id="UP000001369"/>
    </source>
</evidence>
<dbReference type="STRING" id="204536.SULAZ_1644"/>